<proteinExistence type="predicted"/>
<organism evidence="1 2">
    <name type="scientific">Enterococcus termitis</name>
    <dbReference type="NCBI Taxonomy" id="332950"/>
    <lineage>
        <taxon>Bacteria</taxon>
        <taxon>Bacillati</taxon>
        <taxon>Bacillota</taxon>
        <taxon>Bacilli</taxon>
        <taxon>Lactobacillales</taxon>
        <taxon>Enterococcaceae</taxon>
        <taxon>Enterococcus</taxon>
    </lineage>
</organism>
<gene>
    <name evidence="1" type="ORF">BCR25_03205</name>
</gene>
<sequence length="68" mass="7906">MKELIINKNKLRDTATIPELGMLAYRIFPDTNRINIQLLMGEQEEATIICQDGEVFTLRDQMIRLVVK</sequence>
<dbReference type="EMBL" id="MIJY01000012">
    <property type="protein sequence ID" value="OEG16620.1"/>
    <property type="molecule type" value="Genomic_DNA"/>
</dbReference>
<dbReference type="Proteomes" id="UP000095094">
    <property type="component" value="Unassembled WGS sequence"/>
</dbReference>
<dbReference type="AlphaFoldDB" id="A0A1E5GWD3"/>
<name>A0A1E5GWD3_9ENTE</name>
<accession>A0A1E5GWD3</accession>
<reference evidence="2" key="1">
    <citation type="submission" date="2016-09" db="EMBL/GenBank/DDBJ databases">
        <authorList>
            <person name="Gulvik C.A."/>
        </authorList>
    </citation>
    <scope>NUCLEOTIDE SEQUENCE [LARGE SCALE GENOMIC DNA]</scope>
    <source>
        <strain evidence="2">LMG 8895</strain>
    </source>
</reference>
<dbReference type="RefSeq" id="WP_069663018.1">
    <property type="nucleotide sequence ID" value="NZ_JBHUJJ010000001.1"/>
</dbReference>
<keyword evidence="2" id="KW-1185">Reference proteome</keyword>
<dbReference type="OrthoDB" id="2186723at2"/>
<comment type="caution">
    <text evidence="1">The sequence shown here is derived from an EMBL/GenBank/DDBJ whole genome shotgun (WGS) entry which is preliminary data.</text>
</comment>
<evidence type="ECO:0000313" key="1">
    <source>
        <dbReference type="EMBL" id="OEG16620.1"/>
    </source>
</evidence>
<protein>
    <submittedName>
        <fullName evidence="1">Uncharacterized protein</fullName>
    </submittedName>
</protein>
<evidence type="ECO:0000313" key="2">
    <source>
        <dbReference type="Proteomes" id="UP000095094"/>
    </source>
</evidence>